<reference evidence="1" key="1">
    <citation type="submission" date="2022-09" db="EMBL/GenBank/DDBJ databases">
        <title>Fusarium specimens isolated from Avocado Roots.</title>
        <authorList>
            <person name="Stajich J."/>
            <person name="Roper C."/>
            <person name="Heimlech-Rivalta G."/>
        </authorList>
    </citation>
    <scope>NUCLEOTIDE SEQUENCE</scope>
    <source>
        <strain evidence="1">CF00136</strain>
    </source>
</reference>
<evidence type="ECO:0000313" key="1">
    <source>
        <dbReference type="EMBL" id="KAJ4267035.1"/>
    </source>
</evidence>
<evidence type="ECO:0000313" key="2">
    <source>
        <dbReference type="Proteomes" id="UP001152049"/>
    </source>
</evidence>
<gene>
    <name evidence="1" type="ORF">NW762_003133</name>
</gene>
<accession>A0A9W8VKS3</accession>
<dbReference type="InterPro" id="IPR052761">
    <property type="entry name" value="Fungal_Detox/Toxin_TFs"/>
</dbReference>
<dbReference type="OrthoDB" id="5036824at2759"/>
<proteinExistence type="predicted"/>
<dbReference type="PANTHER" id="PTHR47425">
    <property type="entry name" value="FARB-RELATED"/>
    <property type="match status" value="1"/>
</dbReference>
<dbReference type="EMBL" id="JAOQAZ010000004">
    <property type="protein sequence ID" value="KAJ4267035.1"/>
    <property type="molecule type" value="Genomic_DNA"/>
</dbReference>
<dbReference type="PANTHER" id="PTHR47425:SF3">
    <property type="entry name" value="ZN(II)2CYS6 TRANSCRIPTION FACTOR (EUROFUNG)"/>
    <property type="match status" value="1"/>
</dbReference>
<dbReference type="Proteomes" id="UP001152049">
    <property type="component" value="Unassembled WGS sequence"/>
</dbReference>
<dbReference type="AlphaFoldDB" id="A0A9W8VKS3"/>
<protein>
    <submittedName>
        <fullName evidence="1">Uncharacterized protein</fullName>
    </submittedName>
</protein>
<sequence>MPVAVDDMTYLQLKGALTLPSRECQEHLIWCFFEYVYPLMPIIDLDAFAQALESPGGNSGKISLLLFQAVLFAGAAHAKLAQLREAGFSTQEEARKMLFQRVKVRVAGL</sequence>
<name>A0A9W8VKS3_9HYPO</name>
<organism evidence="1 2">
    <name type="scientific">Fusarium torreyae</name>
    <dbReference type="NCBI Taxonomy" id="1237075"/>
    <lineage>
        <taxon>Eukaryota</taxon>
        <taxon>Fungi</taxon>
        <taxon>Dikarya</taxon>
        <taxon>Ascomycota</taxon>
        <taxon>Pezizomycotina</taxon>
        <taxon>Sordariomycetes</taxon>
        <taxon>Hypocreomycetidae</taxon>
        <taxon>Hypocreales</taxon>
        <taxon>Nectriaceae</taxon>
        <taxon>Fusarium</taxon>
    </lineage>
</organism>
<dbReference type="CDD" id="cd12148">
    <property type="entry name" value="fungal_TF_MHR"/>
    <property type="match status" value="1"/>
</dbReference>
<comment type="caution">
    <text evidence="1">The sequence shown here is derived from an EMBL/GenBank/DDBJ whole genome shotgun (WGS) entry which is preliminary data.</text>
</comment>
<keyword evidence="2" id="KW-1185">Reference proteome</keyword>